<keyword evidence="3" id="KW-1185">Reference proteome</keyword>
<sequence>MRWKCAGQSTVEFAIVAAAFVSVLVALGALRRSLESGSFVDHALASASHHVQGVLAGGIADVFLY</sequence>
<keyword evidence="1" id="KW-0812">Transmembrane</keyword>
<dbReference type="OrthoDB" id="3177565at2"/>
<comment type="caution">
    <text evidence="2">The sequence shown here is derived from an EMBL/GenBank/DDBJ whole genome shotgun (WGS) entry which is preliminary data.</text>
</comment>
<accession>A0A3N0BLT7</accession>
<reference evidence="3" key="1">
    <citation type="submission" date="2018-05" db="EMBL/GenBank/DDBJ databases">
        <title>Genome Sequencing of selected type strains of the family Eggerthellaceae.</title>
        <authorList>
            <person name="Danylec N."/>
            <person name="Stoll D.A."/>
            <person name="Doetsch A."/>
            <person name="Huch M."/>
        </authorList>
    </citation>
    <scope>NUCLEOTIDE SEQUENCE [LARGE SCALE GENOMIC DNA]</scope>
    <source>
        <strain evidence="3">DSM 16106</strain>
    </source>
</reference>
<proteinExistence type="predicted"/>
<protein>
    <submittedName>
        <fullName evidence="2">Uncharacterized protein</fullName>
    </submittedName>
</protein>
<feature type="transmembrane region" description="Helical" evidence="1">
    <location>
        <begin position="12"/>
        <end position="30"/>
    </location>
</feature>
<evidence type="ECO:0000313" key="2">
    <source>
        <dbReference type="EMBL" id="RNL49131.1"/>
    </source>
</evidence>
<evidence type="ECO:0000256" key="1">
    <source>
        <dbReference type="SAM" id="Phobius"/>
    </source>
</evidence>
<dbReference type="AlphaFoldDB" id="A0A3N0BLT7"/>
<evidence type="ECO:0000313" key="3">
    <source>
        <dbReference type="Proteomes" id="UP000278632"/>
    </source>
</evidence>
<dbReference type="Proteomes" id="UP000278632">
    <property type="component" value="Unassembled WGS sequence"/>
</dbReference>
<gene>
    <name evidence="2" type="ORF">DMP08_00600</name>
</gene>
<keyword evidence="1" id="KW-1133">Transmembrane helix</keyword>
<organism evidence="2 3">
    <name type="scientific">Paraeggerthella hongkongensis</name>
    <dbReference type="NCBI Taxonomy" id="230658"/>
    <lineage>
        <taxon>Bacteria</taxon>
        <taxon>Bacillati</taxon>
        <taxon>Actinomycetota</taxon>
        <taxon>Coriobacteriia</taxon>
        <taxon>Eggerthellales</taxon>
        <taxon>Eggerthellaceae</taxon>
        <taxon>Paraeggerthella</taxon>
    </lineage>
</organism>
<name>A0A3N0BLT7_9ACTN</name>
<keyword evidence="1" id="KW-0472">Membrane</keyword>
<dbReference type="EMBL" id="QICD01000001">
    <property type="protein sequence ID" value="RNL49131.1"/>
    <property type="molecule type" value="Genomic_DNA"/>
</dbReference>